<keyword evidence="2" id="KW-0732">Signal</keyword>
<dbReference type="EMBL" id="JAFBDZ010000002">
    <property type="protein sequence ID" value="MBM7585692.1"/>
    <property type="molecule type" value="Genomic_DNA"/>
</dbReference>
<evidence type="ECO:0000313" key="3">
    <source>
        <dbReference type="EMBL" id="MBM7585692.1"/>
    </source>
</evidence>
<protein>
    <submittedName>
        <fullName evidence="3">Uncharacterized protein</fullName>
    </submittedName>
</protein>
<dbReference type="RefSeq" id="WP_205172149.1">
    <property type="nucleotide sequence ID" value="NZ_JAFBDZ010000002.1"/>
</dbReference>
<reference evidence="3 4" key="1">
    <citation type="submission" date="2021-01" db="EMBL/GenBank/DDBJ databases">
        <title>Genomic Encyclopedia of Type Strains, Phase IV (KMG-IV): sequencing the most valuable type-strain genomes for metagenomic binning, comparative biology and taxonomic classification.</title>
        <authorList>
            <person name="Goeker M."/>
        </authorList>
    </citation>
    <scope>NUCLEOTIDE SEQUENCE [LARGE SCALE GENOMIC DNA]</scope>
    <source>
        <strain evidence="3 4">DSM 24834</strain>
    </source>
</reference>
<organism evidence="3 4">
    <name type="scientific">Rossellomorea pakistanensis</name>
    <dbReference type="NCBI Taxonomy" id="992288"/>
    <lineage>
        <taxon>Bacteria</taxon>
        <taxon>Bacillati</taxon>
        <taxon>Bacillota</taxon>
        <taxon>Bacilli</taxon>
        <taxon>Bacillales</taxon>
        <taxon>Bacillaceae</taxon>
        <taxon>Rossellomorea</taxon>
    </lineage>
</organism>
<feature type="region of interest" description="Disordered" evidence="1">
    <location>
        <begin position="21"/>
        <end position="43"/>
    </location>
</feature>
<comment type="caution">
    <text evidence="3">The sequence shown here is derived from an EMBL/GenBank/DDBJ whole genome shotgun (WGS) entry which is preliminary data.</text>
</comment>
<keyword evidence="4" id="KW-1185">Reference proteome</keyword>
<feature type="signal peptide" evidence="2">
    <location>
        <begin position="1"/>
        <end position="24"/>
    </location>
</feature>
<name>A0ABS2NCV4_9BACI</name>
<evidence type="ECO:0000256" key="1">
    <source>
        <dbReference type="SAM" id="MobiDB-lite"/>
    </source>
</evidence>
<evidence type="ECO:0000256" key="2">
    <source>
        <dbReference type="SAM" id="SignalP"/>
    </source>
</evidence>
<evidence type="ECO:0000313" key="4">
    <source>
        <dbReference type="Proteomes" id="UP001646157"/>
    </source>
</evidence>
<feature type="chain" id="PRO_5046150034" evidence="2">
    <location>
        <begin position="25"/>
        <end position="116"/>
    </location>
</feature>
<dbReference type="Proteomes" id="UP001646157">
    <property type="component" value="Unassembled WGS sequence"/>
</dbReference>
<accession>A0ABS2NCV4</accession>
<proteinExistence type="predicted"/>
<gene>
    <name evidence="3" type="ORF">JOC86_002234</name>
</gene>
<sequence length="116" mass="12906">MKKKLFSIVSGLVMVVSLSTGASAAEPPSTMSDTGPGGGSGDSKYVKVKDYFGPREYIKTPPYYYNKDGYTGYLYNKCGEGRVMLFGAVGFQNRITEKALLKRAFRYELSFFMQFT</sequence>